<feature type="region of interest" description="Disordered" evidence="1">
    <location>
        <begin position="105"/>
        <end position="127"/>
    </location>
</feature>
<dbReference type="OrthoDB" id="6157510at2759"/>
<sequence>MSNGNDPPPSYSSLFQELNAKKEGSDGFVSYSKEVTEVISKKATNGVGFVICGICCSLINLALPIAEIVIGSMNLKECPAQKFIPIYLIVAGVFGALSGFGGVGQKMTNRKKPEDDVEREDDSGKSQKHFGRLTSLTTTFLLAWLICGSVWTFRMEKCESSALSVNTTSVTGCFTTDEDFSEQDFYCKKLVYDFTFINIIIKWAVYALFAFIGLIVCCCCCVVFCCKCSGKKENENENGVEMKS</sequence>
<dbReference type="InterPro" id="IPR040350">
    <property type="entry name" value="TMEM272"/>
</dbReference>
<dbReference type="EMBL" id="VXIV02001232">
    <property type="protein sequence ID" value="KAF6033809.1"/>
    <property type="molecule type" value="Genomic_DNA"/>
</dbReference>
<feature type="transmembrane region" description="Helical" evidence="2">
    <location>
        <begin position="83"/>
        <end position="103"/>
    </location>
</feature>
<keyword evidence="2" id="KW-1133">Transmembrane helix</keyword>
<name>A0A7J7K593_BUGNE</name>
<organism evidence="3 4">
    <name type="scientific">Bugula neritina</name>
    <name type="common">Brown bryozoan</name>
    <name type="synonym">Sertularia neritina</name>
    <dbReference type="NCBI Taxonomy" id="10212"/>
    <lineage>
        <taxon>Eukaryota</taxon>
        <taxon>Metazoa</taxon>
        <taxon>Spiralia</taxon>
        <taxon>Lophotrochozoa</taxon>
        <taxon>Bryozoa</taxon>
        <taxon>Gymnolaemata</taxon>
        <taxon>Cheilostomatida</taxon>
        <taxon>Flustrina</taxon>
        <taxon>Buguloidea</taxon>
        <taxon>Bugulidae</taxon>
        <taxon>Bugula</taxon>
    </lineage>
</organism>
<protein>
    <recommendedName>
        <fullName evidence="5">Transmembrane protein</fullName>
    </recommendedName>
</protein>
<dbReference type="PANTHER" id="PTHR33444">
    <property type="entry name" value="SI:DKEY-19B23.12-RELATED"/>
    <property type="match status" value="1"/>
</dbReference>
<proteinExistence type="predicted"/>
<evidence type="ECO:0000256" key="2">
    <source>
        <dbReference type="SAM" id="Phobius"/>
    </source>
</evidence>
<feature type="transmembrane region" description="Helical" evidence="2">
    <location>
        <begin position="47"/>
        <end position="71"/>
    </location>
</feature>
<reference evidence="3" key="1">
    <citation type="submission" date="2020-06" db="EMBL/GenBank/DDBJ databases">
        <title>Draft genome of Bugula neritina, a colonial animal packing powerful symbionts and potential medicines.</title>
        <authorList>
            <person name="Rayko M."/>
        </authorList>
    </citation>
    <scope>NUCLEOTIDE SEQUENCE [LARGE SCALE GENOMIC DNA]</scope>
    <source>
        <strain evidence="3">Kwan_BN1</strain>
    </source>
</reference>
<evidence type="ECO:0000313" key="4">
    <source>
        <dbReference type="Proteomes" id="UP000593567"/>
    </source>
</evidence>
<keyword evidence="2" id="KW-0472">Membrane</keyword>
<accession>A0A7J7K593</accession>
<evidence type="ECO:0000256" key="1">
    <source>
        <dbReference type="SAM" id="MobiDB-lite"/>
    </source>
</evidence>
<feature type="transmembrane region" description="Helical" evidence="2">
    <location>
        <begin position="203"/>
        <end position="226"/>
    </location>
</feature>
<comment type="caution">
    <text evidence="3">The sequence shown here is derived from an EMBL/GenBank/DDBJ whole genome shotgun (WGS) entry which is preliminary data.</text>
</comment>
<evidence type="ECO:0008006" key="5">
    <source>
        <dbReference type="Google" id="ProtNLM"/>
    </source>
</evidence>
<keyword evidence="2" id="KW-0812">Transmembrane</keyword>
<feature type="transmembrane region" description="Helical" evidence="2">
    <location>
        <begin position="133"/>
        <end position="153"/>
    </location>
</feature>
<dbReference type="AlphaFoldDB" id="A0A7J7K593"/>
<evidence type="ECO:0000313" key="3">
    <source>
        <dbReference type="EMBL" id="KAF6033809.1"/>
    </source>
</evidence>
<dbReference type="Proteomes" id="UP000593567">
    <property type="component" value="Unassembled WGS sequence"/>
</dbReference>
<gene>
    <name evidence="3" type="ORF">EB796_007881</name>
</gene>
<dbReference type="PANTHER" id="PTHR33444:SF2">
    <property type="entry name" value="MARVEL DOMAIN-CONTAINING PROTEIN"/>
    <property type="match status" value="1"/>
</dbReference>
<keyword evidence="4" id="KW-1185">Reference proteome</keyword>